<sequence length="39" mass="4638">MCTLFNPVSSYCLVPSDFYRISFCYLCVFAYMSQFKAYK</sequence>
<proteinExistence type="predicted"/>
<reference evidence="1" key="1">
    <citation type="submission" date="2018-02" db="EMBL/GenBank/DDBJ databases">
        <title>Rhizophora mucronata_Transcriptome.</title>
        <authorList>
            <person name="Meera S.P."/>
            <person name="Sreeshan A."/>
            <person name="Augustine A."/>
        </authorList>
    </citation>
    <scope>NUCLEOTIDE SEQUENCE</scope>
    <source>
        <tissue evidence="1">Leaf</tissue>
    </source>
</reference>
<protein>
    <submittedName>
        <fullName evidence="1">Uncharacterized protein</fullName>
    </submittedName>
</protein>
<name>A0A2P2NMZ4_RHIMU</name>
<dbReference type="AlphaFoldDB" id="A0A2P2NMZ4"/>
<organism evidence="1">
    <name type="scientific">Rhizophora mucronata</name>
    <name type="common">Asiatic mangrove</name>
    <dbReference type="NCBI Taxonomy" id="61149"/>
    <lineage>
        <taxon>Eukaryota</taxon>
        <taxon>Viridiplantae</taxon>
        <taxon>Streptophyta</taxon>
        <taxon>Embryophyta</taxon>
        <taxon>Tracheophyta</taxon>
        <taxon>Spermatophyta</taxon>
        <taxon>Magnoliopsida</taxon>
        <taxon>eudicotyledons</taxon>
        <taxon>Gunneridae</taxon>
        <taxon>Pentapetalae</taxon>
        <taxon>rosids</taxon>
        <taxon>fabids</taxon>
        <taxon>Malpighiales</taxon>
        <taxon>Rhizophoraceae</taxon>
        <taxon>Rhizophora</taxon>
    </lineage>
</organism>
<evidence type="ECO:0000313" key="1">
    <source>
        <dbReference type="EMBL" id="MBX43882.1"/>
    </source>
</evidence>
<dbReference type="EMBL" id="GGEC01063398">
    <property type="protein sequence ID" value="MBX43882.1"/>
    <property type="molecule type" value="Transcribed_RNA"/>
</dbReference>
<accession>A0A2P2NMZ4</accession>